<name>Q05FQ4_CARRP</name>
<dbReference type="SUPFAM" id="SSF117916">
    <property type="entry name" value="Fe-S cluster assembly (FSCA) domain-like"/>
    <property type="match status" value="1"/>
</dbReference>
<evidence type="ECO:0000313" key="2">
    <source>
        <dbReference type="Proteomes" id="UP000000777"/>
    </source>
</evidence>
<reference evidence="1 2" key="1">
    <citation type="journal article" date="2006" name="Science">
        <title>The 160-kilobase genome of the bacterial endosymbiont Carsonella.</title>
        <authorList>
            <person name="Nakabachi A."/>
            <person name="Yamashita A."/>
            <person name="Toh H."/>
            <person name="Ishikawa H."/>
            <person name="Dunbar H."/>
            <person name="Moran N."/>
            <person name="Hattori M."/>
        </authorList>
    </citation>
    <scope>NUCLEOTIDE SEQUENCE [LARGE SCALE GENOMIC DNA]</scope>
    <source>
        <strain evidence="1 2">PV</strain>
    </source>
</reference>
<dbReference type="RefSeq" id="WP_011672309.1">
    <property type="nucleotide sequence ID" value="NC_008512.1"/>
</dbReference>
<dbReference type="SUPFAM" id="SSF89360">
    <property type="entry name" value="HesB-like domain"/>
    <property type="match status" value="1"/>
</dbReference>
<organism evidence="1 2">
    <name type="scientific">Carsonella ruddii (strain PV)</name>
    <dbReference type="NCBI Taxonomy" id="387662"/>
    <lineage>
        <taxon>Bacteria</taxon>
        <taxon>Pseudomonadati</taxon>
        <taxon>Pseudomonadota</taxon>
        <taxon>Gammaproteobacteria</taxon>
        <taxon>Oceanospirillales</taxon>
        <taxon>Halomonadaceae</taxon>
        <taxon>Zymobacter group</taxon>
        <taxon>Candidatus Carsonella</taxon>
    </lineage>
</organism>
<dbReference type="EMBL" id="AP009180">
    <property type="protein sequence ID" value="BAF35117.1"/>
    <property type="molecule type" value="Genomic_DNA"/>
</dbReference>
<dbReference type="HOGENOM" id="CLU_1472632_0_0_6"/>
<dbReference type="Gene3D" id="3.30.300.130">
    <property type="entry name" value="Fe-S cluster assembly (FSCA)"/>
    <property type="match status" value="1"/>
</dbReference>
<accession>Q05FQ4</accession>
<dbReference type="Proteomes" id="UP000000777">
    <property type="component" value="Chromosome"/>
</dbReference>
<evidence type="ECO:0000313" key="1">
    <source>
        <dbReference type="EMBL" id="BAF35117.1"/>
    </source>
</evidence>
<gene>
    <name evidence="1" type="ordered locus">CRP_086</name>
</gene>
<dbReference type="KEGG" id="crp:CRP_086"/>
<dbReference type="InterPro" id="IPR035903">
    <property type="entry name" value="HesB-like_dom_sf"/>
</dbReference>
<dbReference type="InterPro" id="IPR034904">
    <property type="entry name" value="FSCA_dom_sf"/>
</dbReference>
<proteinExistence type="predicted"/>
<sequence length="178" mass="21442">MNIINLFNYRFYISDSCYYYLFNNIKNNFYYKIFIKNKGKKNSKVFLYYSYYKKNLFSKLIKINKINLIIDINSICFLKNLFIHYKKIILINAPFLSNNMFLENKILNKIFFLIKCIINKKLILHNGAIKIDIFNFKKKTLLISFIGNCSTCSISKNTFNNFILKMFKKIKFIKKILI</sequence>
<protein>
    <submittedName>
        <fullName evidence="1">Uncharacterized protein</fullName>
    </submittedName>
</protein>
<dbReference type="AlphaFoldDB" id="Q05FQ4"/>
<dbReference type="OrthoDB" id="6182485at2"/>
<dbReference type="STRING" id="387662.CRP_086"/>